<gene>
    <name evidence="2" type="ORF">PNOK_0694100</name>
</gene>
<dbReference type="OrthoDB" id="1183224at2759"/>
<feature type="region of interest" description="Disordered" evidence="1">
    <location>
        <begin position="228"/>
        <end position="411"/>
    </location>
</feature>
<dbReference type="EMBL" id="NBII01000007">
    <property type="protein sequence ID" value="PAV16877.1"/>
    <property type="molecule type" value="Genomic_DNA"/>
</dbReference>
<dbReference type="GO" id="GO:0035361">
    <property type="term" value="C:Cul8-RING ubiquitin ligase complex"/>
    <property type="evidence" value="ECO:0007669"/>
    <property type="project" value="TreeGrafter"/>
</dbReference>
<feature type="region of interest" description="Disordered" evidence="1">
    <location>
        <begin position="620"/>
        <end position="643"/>
    </location>
</feature>
<organism evidence="2 3">
    <name type="scientific">Pyrrhoderma noxium</name>
    <dbReference type="NCBI Taxonomy" id="2282107"/>
    <lineage>
        <taxon>Eukaryota</taxon>
        <taxon>Fungi</taxon>
        <taxon>Dikarya</taxon>
        <taxon>Basidiomycota</taxon>
        <taxon>Agaricomycotina</taxon>
        <taxon>Agaricomycetes</taxon>
        <taxon>Hymenochaetales</taxon>
        <taxon>Hymenochaetaceae</taxon>
        <taxon>Pyrrhoderma</taxon>
    </lineage>
</organism>
<proteinExistence type="predicted"/>
<protein>
    <submittedName>
        <fullName evidence="2">Uncharacterized protein</fullName>
    </submittedName>
</protein>
<dbReference type="PANTHER" id="PTHR28122:SF1">
    <property type="entry name" value="E3 UBIQUITIN-PROTEIN LIGASE SUBSTRATE RECEPTOR MMS22"/>
    <property type="match status" value="1"/>
</dbReference>
<feature type="compositionally biased region" description="Basic residues" evidence="1">
    <location>
        <begin position="630"/>
        <end position="642"/>
    </location>
</feature>
<feature type="compositionally biased region" description="Low complexity" evidence="1">
    <location>
        <begin position="493"/>
        <end position="507"/>
    </location>
</feature>
<feature type="compositionally biased region" description="Basic and acidic residues" evidence="1">
    <location>
        <begin position="265"/>
        <end position="275"/>
    </location>
</feature>
<evidence type="ECO:0000313" key="2">
    <source>
        <dbReference type="EMBL" id="PAV16877.1"/>
    </source>
</evidence>
<dbReference type="InParanoid" id="A0A286UBE3"/>
<feature type="compositionally biased region" description="Basic and acidic residues" evidence="1">
    <location>
        <begin position="233"/>
        <end position="245"/>
    </location>
</feature>
<dbReference type="STRING" id="2282107.A0A286UBE3"/>
<feature type="compositionally biased region" description="Low complexity" evidence="1">
    <location>
        <begin position="131"/>
        <end position="161"/>
    </location>
</feature>
<dbReference type="GO" id="GO:0031297">
    <property type="term" value="P:replication fork processing"/>
    <property type="evidence" value="ECO:0007669"/>
    <property type="project" value="InterPro"/>
</dbReference>
<dbReference type="InterPro" id="IPR019021">
    <property type="entry name" value="Mms22"/>
</dbReference>
<evidence type="ECO:0000256" key="1">
    <source>
        <dbReference type="SAM" id="MobiDB-lite"/>
    </source>
</evidence>
<feature type="region of interest" description="Disordered" evidence="1">
    <location>
        <begin position="681"/>
        <end position="706"/>
    </location>
</feature>
<dbReference type="Proteomes" id="UP000217199">
    <property type="component" value="Unassembled WGS sequence"/>
</dbReference>
<comment type="caution">
    <text evidence="2">The sequence shown here is derived from an EMBL/GenBank/DDBJ whole genome shotgun (WGS) entry which is preliminary data.</text>
</comment>
<dbReference type="Pfam" id="PF09462">
    <property type="entry name" value="Mus7"/>
    <property type="match status" value="1"/>
</dbReference>
<dbReference type="GO" id="GO:0005634">
    <property type="term" value="C:nucleus"/>
    <property type="evidence" value="ECO:0007669"/>
    <property type="project" value="InterPro"/>
</dbReference>
<feature type="region of interest" description="Disordered" evidence="1">
    <location>
        <begin position="22"/>
        <end position="51"/>
    </location>
</feature>
<name>A0A286UBE3_9AGAM</name>
<sequence>MQNHEFVETSDSEELEILNAQETAKNNQFASEPDVETPRKRRKLEHETESSYSFAGIAQLSTPKRGILRSETDLTTSPAQYVPTHEDDDPLNLFNVASSQYQFETQNGATLGNNVRPDESRQVVEDTATEPPLTSSIPSTPIRKHIPTITESPSSSSKSTIDLTPRLGSLELNTNMAQDDDSIDESGLSTTRYSFRRREPRQINPYLFDKYMYKNQLRNIPDAIVKVTSPHKQHTDRQHVSHGPEADGDFVIPDDDAEESQTHAQDPHADTHDPGGKTSSAWLPGLSDLEDDDLTALSIPDSESKKASISQKKSRSKLKRFPLTEAMLRRRGLGVRRDDDNDTSNGPMITYTRKRRFRNEEKDRSNETLLHSSPHPSPSPEKDVASAIELSESESENGPAEGGDTPERLSKRDKMSLKALRRMMPAVMARKILQSQNKNTSMLPTSESSKSGSDTEGEEPLAPGRSRIIKRPTNASKLAEVLGDSECSESDHSVSLSPSLTSSSSSESDTDIGDHSNNGFFDDSFSGLNQPPRKRNEQLIDRMLSRTRTSGQGRTKRSRKKPVLDIRIPFVDTHRRTSNTQPGQTHLNFQRITNHSDHNHSEDNIIDLSTIDLPLLDESTERNSSAISKRLSKKERREKVHRSSLFTLSGGNKKITTGRKRGTLNVQIDLVDNGFREALRPSKRDSPLQTDRYQQTKGQSARTFNSNRGGEVLKQTSLLDFANGNSSLAHDSFDDYHRNVDPTPASIWHNDENAMRLNVDLGVPTPAIGLKLGPGTCIGQQRLYDLLLYLLEPSEIPPPQPYAGFGAIDLEPGLSPSKISESLELVGNLLSQWLEESTESLDEDDVRRYELLMYHTCQFSVWAYQKGSLEEQLVLLQSIDHCSSILLVKLNEYLSSSIPHIDTRYFSVSWFIIELTSRMLCASRRSKIKFDPRTWRETTKLLIRSLIRHNIKNAMDEITYKELNTQTVELRAAEAWICLVHLLPKMSVTTDDFRIQTKNGFWILLIEVIKEEGRHTDDVRSSEDLWRLAFSLSSLSHFSVHGVCMAKPHLTSCWEFVGIALDAIRLSYDAEKDKNIPHHSLKKRDRYLRMVVARCFLLGTEWQWSMRDAFAMFGKLVNIFRSRLFGNLIGESSDFPAFLRFSDLTLLEELRRTDSAFSVYLKLVVRSGRDESDGVITDREKMRMRKLVSLTVPISGVSFSKSKPPTNDELSMLINRFSSVIVAILLDPAIDSSRQLLNQARQYLDFNKADEASRRICIRALMYTAILFNHLSLPLEAPLQWLESITNLLLNEYRNLSKAIHAKDTDPRKVGDYRKERDDLTTTIQLLLGSVRYIIMKPFMNDNNSQKNLTDCPLYPHTGLLSGAWVRELFKLKEFTDLPSSRTQVIQLVEEFLIARAKVLPPPRRTYVPVEQSNSESQDLFDEFDLDEAALAGLILGDENADVDKNKQEDKKIAEIMNRDVLPNIYRMLLQSIGSPSASSTNIDELERFWEETDTWIDCWVGCASIVVKNGLRPWNHYLSLGPQSWDAIIYPFLRRRVSARFMYRMLLCDPNAYEEYSDVFITVCMQSLVTFNVTIENKFVSLMLSIDGLRHPLLRNLAVERAPERKDFELDRSRFVELRGEILRGIIDNFGSCLHQAETSKIEGDISKSKRYTEYLVTMFSAMRDIYKTLSTEQEQNRDMKGTGL</sequence>
<accession>A0A286UBE3</accession>
<feature type="region of interest" description="Disordered" evidence="1">
    <location>
        <begin position="126"/>
        <end position="161"/>
    </location>
</feature>
<feature type="compositionally biased region" description="Polar residues" evidence="1">
    <location>
        <begin position="687"/>
        <end position="706"/>
    </location>
</feature>
<feature type="compositionally biased region" description="Acidic residues" evidence="1">
    <location>
        <begin position="246"/>
        <end position="259"/>
    </location>
</feature>
<dbReference type="GO" id="GO:0000724">
    <property type="term" value="P:double-strand break repair via homologous recombination"/>
    <property type="evidence" value="ECO:0007669"/>
    <property type="project" value="TreeGrafter"/>
</dbReference>
<dbReference type="PANTHER" id="PTHR28122">
    <property type="entry name" value="E3 UBIQUITIN-PROTEIN LIGASE SUBSTRATE RECEPTOR MMS22"/>
    <property type="match status" value="1"/>
</dbReference>
<keyword evidence="3" id="KW-1185">Reference proteome</keyword>
<evidence type="ECO:0000313" key="3">
    <source>
        <dbReference type="Proteomes" id="UP000217199"/>
    </source>
</evidence>
<feature type="region of interest" description="Disordered" evidence="1">
    <location>
        <begin position="434"/>
        <end position="536"/>
    </location>
</feature>
<feature type="compositionally biased region" description="Polar residues" evidence="1">
    <location>
        <begin position="434"/>
        <end position="454"/>
    </location>
</feature>
<reference evidence="2 3" key="1">
    <citation type="journal article" date="2017" name="Mol. Ecol.">
        <title>Comparative and population genomic landscape of Phellinus noxius: A hypervariable fungus causing root rot in trees.</title>
        <authorList>
            <person name="Chung C.L."/>
            <person name="Lee T.J."/>
            <person name="Akiba M."/>
            <person name="Lee H.H."/>
            <person name="Kuo T.H."/>
            <person name="Liu D."/>
            <person name="Ke H.M."/>
            <person name="Yokoi T."/>
            <person name="Roa M.B."/>
            <person name="Lu M.J."/>
            <person name="Chang Y.Y."/>
            <person name="Ann P.J."/>
            <person name="Tsai J.N."/>
            <person name="Chen C.Y."/>
            <person name="Tzean S.S."/>
            <person name="Ota Y."/>
            <person name="Hattori T."/>
            <person name="Sahashi N."/>
            <person name="Liou R.F."/>
            <person name="Kikuchi T."/>
            <person name="Tsai I.J."/>
        </authorList>
    </citation>
    <scope>NUCLEOTIDE SEQUENCE [LARGE SCALE GENOMIC DNA]</scope>
    <source>
        <strain evidence="2 3">FFPRI411160</strain>
    </source>
</reference>